<evidence type="ECO:0000259" key="5">
    <source>
        <dbReference type="Pfam" id="PF14881"/>
    </source>
</evidence>
<evidence type="ECO:0000259" key="4">
    <source>
        <dbReference type="Pfam" id="PF10644"/>
    </source>
</evidence>
<dbReference type="SUPFAM" id="SSF52490">
    <property type="entry name" value="Tubulin nucleotide-binding domain-like"/>
    <property type="match status" value="1"/>
</dbReference>
<dbReference type="GO" id="GO:0005739">
    <property type="term" value="C:mitochondrion"/>
    <property type="evidence" value="ECO:0007669"/>
    <property type="project" value="UniProtKB-SubCell"/>
</dbReference>
<feature type="domain" description="DML1/Misato tubulin" evidence="5">
    <location>
        <begin position="135"/>
        <end position="332"/>
    </location>
</feature>
<dbReference type="InterPro" id="IPR049942">
    <property type="entry name" value="DML1/Misato"/>
</dbReference>
<feature type="domain" description="Misato Segment II tubulin-like" evidence="4">
    <location>
        <begin position="4"/>
        <end position="117"/>
    </location>
</feature>
<dbReference type="InterPro" id="IPR019605">
    <property type="entry name" value="Misato_II_tubulin-like"/>
</dbReference>
<dbReference type="InterPro" id="IPR036525">
    <property type="entry name" value="Tubulin/FtsZ_GTPase_sf"/>
</dbReference>
<organism evidence="6 7">
    <name type="scientific">Hypothenemus hampei</name>
    <name type="common">Coffee berry borer</name>
    <dbReference type="NCBI Taxonomy" id="57062"/>
    <lineage>
        <taxon>Eukaryota</taxon>
        <taxon>Metazoa</taxon>
        <taxon>Ecdysozoa</taxon>
        <taxon>Arthropoda</taxon>
        <taxon>Hexapoda</taxon>
        <taxon>Insecta</taxon>
        <taxon>Pterygota</taxon>
        <taxon>Neoptera</taxon>
        <taxon>Endopterygota</taxon>
        <taxon>Coleoptera</taxon>
        <taxon>Polyphaga</taxon>
        <taxon>Cucujiformia</taxon>
        <taxon>Curculionidae</taxon>
        <taxon>Scolytinae</taxon>
        <taxon>Hypothenemus</taxon>
    </lineage>
</organism>
<proteinExistence type="inferred from homology"/>
<accession>A0ABD1F6B9</accession>
<name>A0ABD1F6B9_HYPHA</name>
<evidence type="ECO:0000256" key="2">
    <source>
        <dbReference type="ARBA" id="ARBA00008507"/>
    </source>
</evidence>
<protein>
    <recommendedName>
        <fullName evidence="8">Protein misato</fullName>
    </recommendedName>
</protein>
<dbReference type="Pfam" id="PF14881">
    <property type="entry name" value="Tubulin_3"/>
    <property type="match status" value="1"/>
</dbReference>
<dbReference type="InterPro" id="IPR029209">
    <property type="entry name" value="DML1/Misato_tubulin"/>
</dbReference>
<dbReference type="Proteomes" id="UP001566132">
    <property type="component" value="Unassembled WGS sequence"/>
</dbReference>
<evidence type="ECO:0000256" key="1">
    <source>
        <dbReference type="ARBA" id="ARBA00004173"/>
    </source>
</evidence>
<comment type="subcellular location">
    <subcellularLocation>
        <location evidence="1">Mitochondrion</location>
    </subcellularLocation>
</comment>
<evidence type="ECO:0008006" key="8">
    <source>
        <dbReference type="Google" id="ProtNLM"/>
    </source>
</evidence>
<keyword evidence="3" id="KW-0496">Mitochondrion</keyword>
<comment type="caution">
    <text evidence="6">The sequence shown here is derived from an EMBL/GenBank/DDBJ whole genome shotgun (WGS) entry which is preliminary data.</text>
</comment>
<gene>
    <name evidence="6" type="ORF">ABEB36_002599</name>
</gene>
<dbReference type="Pfam" id="PF10644">
    <property type="entry name" value="Misat_Tub_SegII"/>
    <property type="match status" value="1"/>
</dbReference>
<evidence type="ECO:0000256" key="3">
    <source>
        <dbReference type="ARBA" id="ARBA00023128"/>
    </source>
</evidence>
<reference evidence="6 7" key="1">
    <citation type="submission" date="2024-05" db="EMBL/GenBank/DDBJ databases">
        <title>Genetic variation in Jamaican populations of the coffee berry borer (Hypothenemus hampei).</title>
        <authorList>
            <person name="Errbii M."/>
            <person name="Myrie A."/>
        </authorList>
    </citation>
    <scope>NUCLEOTIDE SEQUENCE [LARGE SCALE GENOMIC DNA]</scope>
    <source>
        <strain evidence="6">JA-Hopewell-2020-01-JO</strain>
        <tissue evidence="6">Whole body</tissue>
    </source>
</reference>
<evidence type="ECO:0000313" key="7">
    <source>
        <dbReference type="Proteomes" id="UP001566132"/>
    </source>
</evidence>
<dbReference type="PANTHER" id="PTHR13391">
    <property type="entry name" value="MITOCHONDRIAL DISTRIBUTION REGULATOR MISATO"/>
    <property type="match status" value="1"/>
</dbReference>
<dbReference type="Gene3D" id="3.40.50.1440">
    <property type="entry name" value="Tubulin/FtsZ, GTPase domain"/>
    <property type="match status" value="1"/>
</dbReference>
<dbReference type="PANTHER" id="PTHR13391:SF0">
    <property type="entry name" value="PROTEIN MISATO HOMOLOG 1"/>
    <property type="match status" value="1"/>
</dbReference>
<dbReference type="CDD" id="cd06060">
    <property type="entry name" value="misato"/>
    <property type="match status" value="1"/>
</dbReference>
<dbReference type="EMBL" id="JBDJPC010000002">
    <property type="protein sequence ID" value="KAL1513144.1"/>
    <property type="molecule type" value="Genomic_DNA"/>
</dbReference>
<comment type="similarity">
    <text evidence="2">Belongs to the misato family.</text>
</comment>
<sequence length="552" mass="63203">MSSKEILTLQFGHYANFIGTHWWNIQELGFDYHSTQPSEIDHEVLFREGLNPKGQITFTPRLLLVDLKGSLKTLPEEGDLYGTNSAPSPSSVNWDENKVEFQEKQCEPKNDFQKDLNNANIEAIVVQNKQYNLEKNVQVWSDYLYSRFHPRTVNIVNEFKHCNEENPFESYTLGTSLWKSDFFNDEFTDKIRNYIEECDQLQGFHVLTDCTNGFSGLSSACLEHVRDEFDRKSVLVLPVIPSYFPDNDFKTPAEQVHSIMSDSARVINMLLSFNSYREHSNLFVPLCVSQDGWRQPGIPKQFYHTEYQYKLPYHSSAILAAALETITLKYRLKNSHFNLPDICADLSAHGRQIAAGSLCFPFSFNEDASFIDCLDQWEGPLYTSITPRVSIGNKRLMQHLVLRGVPESRLKRAGDKAGKQKDMAAYKCNTIREMLEFYLSCSTYATASNVTTMEKGVTVKNPFPDLFDKSIGINGNVTATQRLENTGVESIPVLAGVHSGNEIGEMIESLYDEARKLKIARFHQFAVERDEYEESLNDLLFLRDNYEDTYLV</sequence>
<keyword evidence="7" id="KW-1185">Reference proteome</keyword>
<dbReference type="AlphaFoldDB" id="A0ABD1F6B9"/>
<evidence type="ECO:0000313" key="6">
    <source>
        <dbReference type="EMBL" id="KAL1513144.1"/>
    </source>
</evidence>